<name>A0AAD7C0W0_MYCRO</name>
<dbReference type="Proteomes" id="UP001221757">
    <property type="component" value="Unassembled WGS sequence"/>
</dbReference>
<gene>
    <name evidence="1" type="ORF">B0H17DRAFT_503763</name>
</gene>
<organism evidence="1 2">
    <name type="scientific">Mycena rosella</name>
    <name type="common">Pink bonnet</name>
    <name type="synonym">Agaricus rosellus</name>
    <dbReference type="NCBI Taxonomy" id="1033263"/>
    <lineage>
        <taxon>Eukaryota</taxon>
        <taxon>Fungi</taxon>
        <taxon>Dikarya</taxon>
        <taxon>Basidiomycota</taxon>
        <taxon>Agaricomycotina</taxon>
        <taxon>Agaricomycetes</taxon>
        <taxon>Agaricomycetidae</taxon>
        <taxon>Agaricales</taxon>
        <taxon>Marasmiineae</taxon>
        <taxon>Mycenaceae</taxon>
        <taxon>Mycena</taxon>
    </lineage>
</organism>
<dbReference type="EMBL" id="JARKIE010000466">
    <property type="protein sequence ID" value="KAJ7635879.1"/>
    <property type="molecule type" value="Genomic_DNA"/>
</dbReference>
<protein>
    <submittedName>
        <fullName evidence="1">Uncharacterized protein</fullName>
    </submittedName>
</protein>
<accession>A0AAD7C0W0</accession>
<evidence type="ECO:0000313" key="1">
    <source>
        <dbReference type="EMBL" id="KAJ7635879.1"/>
    </source>
</evidence>
<comment type="caution">
    <text evidence="1">The sequence shown here is derived from an EMBL/GenBank/DDBJ whole genome shotgun (WGS) entry which is preliminary data.</text>
</comment>
<reference evidence="1" key="1">
    <citation type="submission" date="2023-03" db="EMBL/GenBank/DDBJ databases">
        <title>Massive genome expansion in bonnet fungi (Mycena s.s.) driven by repeated elements and novel gene families across ecological guilds.</title>
        <authorList>
            <consortium name="Lawrence Berkeley National Laboratory"/>
            <person name="Harder C.B."/>
            <person name="Miyauchi S."/>
            <person name="Viragh M."/>
            <person name="Kuo A."/>
            <person name="Thoen E."/>
            <person name="Andreopoulos B."/>
            <person name="Lu D."/>
            <person name="Skrede I."/>
            <person name="Drula E."/>
            <person name="Henrissat B."/>
            <person name="Morin E."/>
            <person name="Kohler A."/>
            <person name="Barry K."/>
            <person name="LaButti K."/>
            <person name="Morin E."/>
            <person name="Salamov A."/>
            <person name="Lipzen A."/>
            <person name="Mereny Z."/>
            <person name="Hegedus B."/>
            <person name="Baldrian P."/>
            <person name="Stursova M."/>
            <person name="Weitz H."/>
            <person name="Taylor A."/>
            <person name="Grigoriev I.V."/>
            <person name="Nagy L.G."/>
            <person name="Martin F."/>
            <person name="Kauserud H."/>
        </authorList>
    </citation>
    <scope>NUCLEOTIDE SEQUENCE</scope>
    <source>
        <strain evidence="1">CBHHK067</strain>
    </source>
</reference>
<keyword evidence="2" id="KW-1185">Reference proteome</keyword>
<evidence type="ECO:0000313" key="2">
    <source>
        <dbReference type="Proteomes" id="UP001221757"/>
    </source>
</evidence>
<sequence>MRGRERMRPTSCRGPVSLRDACGVVSAVRGESLVAGVAVTSLLASPSYPPSSDPRPPALAATHPPHFAPSFTYLPTFSPPPTHRASFPSFLAPYPSAPPRPHPFPARILPGRPHLASLTFPRLFPVPSSPITRFLRRRLLCFFLMYPPSSAFHPGCLLPPCPVRPPAPQPAFLVHPTIGCSCARVLSHSAELEAHDNGRGYLLTRHCIRIPRDVCSEGQEGAEASGGLSSFIWSAHPAVAASASCSQLSAYPAFAGTRVSLRPRLPLVPPPIRLPLHLLAYYASSLSCPAPPIPFSWLVMPLPILCLPPLCPRPLQPVLQPQYDRTLPAPAPSPPYTSFHRLLLLLVLRVPSYPAIHVHSFTPLATLLLLAFSLCPRLSYPVLSPSFGMPISH</sequence>
<proteinExistence type="predicted"/>
<dbReference type="AlphaFoldDB" id="A0AAD7C0W0"/>